<evidence type="ECO:0000256" key="3">
    <source>
        <dbReference type="ARBA" id="ARBA00010860"/>
    </source>
</evidence>
<organism evidence="12 13">
    <name type="scientific">Sutterella seckii</name>
    <dbReference type="NCBI Taxonomy" id="1944635"/>
    <lineage>
        <taxon>Bacteria</taxon>
        <taxon>Pseudomonadati</taxon>
        <taxon>Pseudomonadota</taxon>
        <taxon>Betaproteobacteria</taxon>
        <taxon>Burkholderiales</taxon>
        <taxon>Sutterellaceae</taxon>
        <taxon>Sutterella</taxon>
    </lineage>
</organism>
<dbReference type="SMART" id="SM00646">
    <property type="entry name" value="Ami_3"/>
    <property type="match status" value="1"/>
</dbReference>
<dbReference type="CDD" id="cd02696">
    <property type="entry name" value="MurNAc-LAA"/>
    <property type="match status" value="1"/>
</dbReference>
<dbReference type="InterPro" id="IPR050695">
    <property type="entry name" value="N-acetylmuramoyl_amidase_3"/>
</dbReference>
<dbReference type="GO" id="GO:0008745">
    <property type="term" value="F:N-acetylmuramoyl-L-alanine amidase activity"/>
    <property type="evidence" value="ECO:0007669"/>
    <property type="project" value="UniProtKB-EC"/>
</dbReference>
<gene>
    <name evidence="12" type="ORF">GBM95_00825</name>
</gene>
<dbReference type="OrthoDB" id="9806267at2"/>
<dbReference type="InterPro" id="IPR021731">
    <property type="entry name" value="AMIN_dom"/>
</dbReference>
<dbReference type="RefSeq" id="WP_152157349.1">
    <property type="nucleotide sequence ID" value="NZ_WEHX01000002.1"/>
</dbReference>
<dbReference type="SUPFAM" id="SSF53187">
    <property type="entry name" value="Zn-dependent exopeptidases"/>
    <property type="match status" value="1"/>
</dbReference>
<comment type="caution">
    <text evidence="12">The sequence shown here is derived from an EMBL/GenBank/DDBJ whole genome shotgun (WGS) entry which is preliminary data.</text>
</comment>
<comment type="subcellular location">
    <subcellularLocation>
        <location evidence="2">Periplasm</location>
    </subcellularLocation>
</comment>
<protein>
    <recommendedName>
        <fullName evidence="9">N-acetylmuramoyl-L-alanine amidase AmiC</fullName>
        <ecNumber evidence="4">3.5.1.28</ecNumber>
    </recommendedName>
</protein>
<evidence type="ECO:0000256" key="8">
    <source>
        <dbReference type="ARBA" id="ARBA00023316"/>
    </source>
</evidence>
<dbReference type="Gene3D" id="3.40.630.40">
    <property type="entry name" value="Zn-dependent exopeptidases"/>
    <property type="match status" value="1"/>
</dbReference>
<feature type="domain" description="MurNAc-LAA" evidence="11">
    <location>
        <begin position="293"/>
        <end position="448"/>
    </location>
</feature>
<dbReference type="EMBL" id="WEHX01000002">
    <property type="protein sequence ID" value="KAB7663078.1"/>
    <property type="molecule type" value="Genomic_DNA"/>
</dbReference>
<name>A0A6I1EVK3_9BURK</name>
<evidence type="ECO:0000256" key="5">
    <source>
        <dbReference type="ARBA" id="ARBA00022729"/>
    </source>
</evidence>
<dbReference type="Proteomes" id="UP000430564">
    <property type="component" value="Unassembled WGS sequence"/>
</dbReference>
<keyword evidence="5" id="KW-0732">Signal</keyword>
<dbReference type="EC" id="3.5.1.28" evidence="4"/>
<dbReference type="Pfam" id="PF11741">
    <property type="entry name" value="AMIN"/>
    <property type="match status" value="1"/>
</dbReference>
<evidence type="ECO:0000256" key="9">
    <source>
        <dbReference type="ARBA" id="ARBA00074581"/>
    </source>
</evidence>
<evidence type="ECO:0000256" key="7">
    <source>
        <dbReference type="ARBA" id="ARBA00022801"/>
    </source>
</evidence>
<dbReference type="FunFam" id="3.40.630.40:FF:000001">
    <property type="entry name" value="N-acetylmuramoyl-L-alanine amidase"/>
    <property type="match status" value="1"/>
</dbReference>
<keyword evidence="8" id="KW-0961">Cell wall biogenesis/degradation</keyword>
<evidence type="ECO:0000256" key="4">
    <source>
        <dbReference type="ARBA" id="ARBA00011901"/>
    </source>
</evidence>
<dbReference type="Pfam" id="PF01520">
    <property type="entry name" value="Amidase_3"/>
    <property type="match status" value="1"/>
</dbReference>
<evidence type="ECO:0000256" key="1">
    <source>
        <dbReference type="ARBA" id="ARBA00001561"/>
    </source>
</evidence>
<proteinExistence type="inferred from homology"/>
<accession>A0A6I1EVK3</accession>
<feature type="compositionally biased region" description="Basic and acidic residues" evidence="10">
    <location>
        <begin position="197"/>
        <end position="206"/>
    </location>
</feature>
<dbReference type="PANTHER" id="PTHR30404:SF0">
    <property type="entry name" value="N-ACETYLMURAMOYL-L-ALANINE AMIDASE AMIC"/>
    <property type="match status" value="1"/>
</dbReference>
<dbReference type="GO" id="GO:0009253">
    <property type="term" value="P:peptidoglycan catabolic process"/>
    <property type="evidence" value="ECO:0007669"/>
    <property type="project" value="InterPro"/>
</dbReference>
<evidence type="ECO:0000256" key="10">
    <source>
        <dbReference type="SAM" id="MobiDB-lite"/>
    </source>
</evidence>
<comment type="similarity">
    <text evidence="3">Belongs to the N-acetylmuramoyl-L-alanine amidase 3 family.</text>
</comment>
<dbReference type="GO" id="GO:0071555">
    <property type="term" value="P:cell wall organization"/>
    <property type="evidence" value="ECO:0007669"/>
    <property type="project" value="UniProtKB-KW"/>
</dbReference>
<evidence type="ECO:0000259" key="11">
    <source>
        <dbReference type="SMART" id="SM00646"/>
    </source>
</evidence>
<reference evidence="12 13" key="1">
    <citation type="submission" date="2019-10" db="EMBL/GenBank/DDBJ databases">
        <title>Genome diversity of Sutterella seckii.</title>
        <authorList>
            <person name="Chaplin A.V."/>
            <person name="Sokolova S.R."/>
            <person name="Mosin K.A."/>
            <person name="Ivanova E.L."/>
            <person name="Kochetkova T.O."/>
            <person name="Goltsov A.Y."/>
            <person name="Trofimov D.Y."/>
            <person name="Efimov B.A."/>
        </authorList>
    </citation>
    <scope>NUCLEOTIDE SEQUENCE [LARGE SCALE GENOMIC DNA]</scope>
    <source>
        <strain evidence="12 13">ASD393</strain>
    </source>
</reference>
<evidence type="ECO:0000313" key="13">
    <source>
        <dbReference type="Proteomes" id="UP000430564"/>
    </source>
</evidence>
<feature type="region of interest" description="Disordered" evidence="10">
    <location>
        <begin position="180"/>
        <end position="227"/>
    </location>
</feature>
<evidence type="ECO:0000256" key="6">
    <source>
        <dbReference type="ARBA" id="ARBA00022764"/>
    </source>
</evidence>
<dbReference type="Gene3D" id="2.60.40.3500">
    <property type="match status" value="1"/>
</dbReference>
<dbReference type="InterPro" id="IPR002508">
    <property type="entry name" value="MurNAc-LAA_cat"/>
</dbReference>
<dbReference type="PANTHER" id="PTHR30404">
    <property type="entry name" value="N-ACETYLMURAMOYL-L-ALANINE AMIDASE"/>
    <property type="match status" value="1"/>
</dbReference>
<keyword evidence="7" id="KW-0378">Hydrolase</keyword>
<dbReference type="GO" id="GO:0030288">
    <property type="term" value="C:outer membrane-bounded periplasmic space"/>
    <property type="evidence" value="ECO:0007669"/>
    <property type="project" value="TreeGrafter"/>
</dbReference>
<sequence length="461" mass="49956">MEFDRRRLISAAGGTLLLSLAPWQIASGAKLVNVRMWPAEEYTRVTIETDEPLKFKHFFVRSASPLRLVIDIEGLALTERIKRLIADVKPDDPYISAMRIGQFKPGVVRLVMDLKTDVKPEVFLLKPFANYQYRLVFDIYPVHPKDEIGAILAGSQDGNLLTDSLSSSASEDPLADVLAGLANPDAPKTRPALSASKGKDEKETKKPSAAKETQTPSKTVPAKKSQNDDQIIIVVDPGHGGEDPGAIGRRKTQEKVVVLQIARRLAKLISAEPGMKAVLTRNSDHFVSLGGRVAIARRVKAHLLVSIHADAWVKSNVRGSSVFALSQKGATSAAARWLAKNQNESDLIGGVNISTVNKQVASVLVDMTSAWTIGYSLGLGTAVLQELRAINRLHKTAVEQAGFAVLKGQGIPSILVETAFISNPSEEQLLKNADHQQKLARAILTGIKKQLAADTTLTRQG</sequence>
<evidence type="ECO:0000256" key="2">
    <source>
        <dbReference type="ARBA" id="ARBA00004418"/>
    </source>
</evidence>
<comment type="catalytic activity">
    <reaction evidence="1">
        <text>Hydrolyzes the link between N-acetylmuramoyl residues and L-amino acid residues in certain cell-wall glycopeptides.</text>
        <dbReference type="EC" id="3.5.1.28"/>
    </reaction>
</comment>
<evidence type="ECO:0000313" key="12">
    <source>
        <dbReference type="EMBL" id="KAB7663078.1"/>
    </source>
</evidence>
<dbReference type="AlphaFoldDB" id="A0A6I1EVK3"/>
<keyword evidence="6" id="KW-0574">Periplasm</keyword>